<feature type="region of interest" description="Disordered" evidence="3">
    <location>
        <begin position="292"/>
        <end position="318"/>
    </location>
</feature>
<accession>A0A8C1CIZ6</accession>
<feature type="domain" description="Bromo" evidence="4">
    <location>
        <begin position="415"/>
        <end position="485"/>
    </location>
</feature>
<keyword evidence="6" id="KW-1185">Reference proteome</keyword>
<sequence length="1533" mass="172166">MSQGCITSVEEIQSWWEVPAIAHFCSLFRTAFNLPDFEIEELEQALLKQDQDFLSDLLCSLLKGCYQRRDITIQSFSSYLEDIINYRWELEEGKANPLKEHQFEELPPRTQVELLHRLCDYRLDAADVFDRLKGLDADSLRVEPLGRDGNGALYWYFYGTRLYKEEPVEAMSPQFSDSYNREKKRRGRPPKKSEDRLATEEEGEDSVKEEDEIVVEPMPVIERERGAWSLVCDTEEQWVNLAESVKDKISPQDRHLHRIITQNFLSEIRNMIEHKEKEMKQKTLNLPKEHNSLCHTEQNGSKENGTRVTNEVDKQKEEDLERQVLLAEQRKEEERLLQEEREREEQERVQAVEERARRRKQREEKAWLLSQGKELPPELLNLETHSPSRRTRRTKEFYDIDDDYTALYKVLEALKAHKDAWPFMEPVDESYAPNYHEIIQTPMDLSTIERKLNDGEYVAKDEFVADVKLMFENCLEYNGEESEYTIMAESLERCFSRALLKHFPAEDGDTDEEFHVSSEDRDRKDKKKNKSHKQSGPESLIRATEQVQKRKTSNSGKGNNQQQDYPKSALQYPPPHYTSGPPHPHNIHPRQQQAGMLHPAQQFQQPIGALRPGMYAQRMMIDPQYPYPGQRPLMSRPPVDHRSQHIPQYSMQGSHINGPHLGPGYPIGLDGQPLQPPHQQHSYPGPTHGPSLGPRPMTLQPGGFCAPPPEGTMHPSQQHPEGQSIQPMGNQYPRPGVPMHSSYPPYGPHSMNVPRLWPPINHHGQPTPGGPMMQEQSATSQHPYNNNMIRPPHGTGYAMTNGQYRMPSVSSQSPIGQRPTGAPQVSRPHLASMLDSPEMIALQQLSASSFHRVENFQPVPQSDGNALASAALSPENQLIRPVIDGTADIQHTPAFPKGSSPKSGDKPSTGENALTEADSNSHHNPTEKSEQPSLGTAVTSVSNPSTEGPSQNEEKHRLSNQEKIHSDNYPYSQSQSGPPQQKSVDDSSLPLNGPQPMSHKTPDEIPQYHSQQIHKHVPPQFIQNGSQQQSQNVPSHVLQNPPQQMVPNAFHQSAQNSSSQVSHNGSVRGPQTGPLHGMPQIPPQGGQPGVHQPATLSSLPPSHPVSHPLAQPSPADQGDQRPCEPTSRQVSGGSTASQDNSNANMRTDCASGLYKPQPFSPESQTQLGRQELTPLHNQPPPIHSQVPESNTVTQYGTTEPAHQHFGPQMGRGLHPPNHQPYPNQGPPSQGNSPYQNPAHYPAYHQQGVPYQYRMATQHPQGQTSMYPPFQQQQQQFYQHLRHGRPGFPSEEWPRSPYQPQHSMMPNSYPSPSFIGSFNGRHKDNSMSPHGSDGSVGSLMSPGPLPDGSHSSTLENREDGSPAKQARTDEPSERSESPKEILDLDSHNATARHRTSAQPHPSFPYGPRGMQQSGSLPPHIVASGPYSGQHFPSGHFAPQHPHPHLMEALQRPQHLPFSPGQSRMAMYRHSNVAGHFQGMMVPQRAVVAEHLLRTGHQMLGTASPNGPDMLHYPPRRRFLASDNPSSSGLGTPLQ</sequence>
<feature type="region of interest" description="Disordered" evidence="3">
    <location>
        <begin position="1273"/>
        <end position="1441"/>
    </location>
</feature>
<feature type="compositionally biased region" description="Basic and acidic residues" evidence="3">
    <location>
        <begin position="952"/>
        <end position="966"/>
    </location>
</feature>
<feature type="region of interest" description="Disordered" evidence="3">
    <location>
        <begin position="637"/>
        <end position="780"/>
    </location>
</feature>
<feature type="compositionally biased region" description="Polar residues" evidence="3">
    <location>
        <begin position="931"/>
        <end position="951"/>
    </location>
</feature>
<evidence type="ECO:0000256" key="2">
    <source>
        <dbReference type="PROSITE-ProRule" id="PRU00035"/>
    </source>
</evidence>
<feature type="region of interest" description="Disordered" evidence="3">
    <location>
        <begin position="508"/>
        <end position="598"/>
    </location>
</feature>
<keyword evidence="1 2" id="KW-0103">Bromodomain</keyword>
<feature type="compositionally biased region" description="Polar residues" evidence="3">
    <location>
        <begin position="1297"/>
        <end position="1315"/>
    </location>
</feature>
<dbReference type="InterPro" id="IPR036427">
    <property type="entry name" value="Bromodomain-like_sf"/>
</dbReference>
<feature type="compositionally biased region" description="Polar residues" evidence="3">
    <location>
        <begin position="645"/>
        <end position="655"/>
    </location>
</feature>
<dbReference type="GO" id="GO:0006338">
    <property type="term" value="P:chromatin remodeling"/>
    <property type="evidence" value="ECO:0007669"/>
    <property type="project" value="InterPro"/>
</dbReference>
<feature type="compositionally biased region" description="Polar residues" evidence="3">
    <location>
        <begin position="1186"/>
        <end position="1197"/>
    </location>
</feature>
<evidence type="ECO:0000313" key="6">
    <source>
        <dbReference type="Proteomes" id="UP001108240"/>
    </source>
</evidence>
<reference evidence="5" key="2">
    <citation type="submission" date="2025-09" db="UniProtKB">
        <authorList>
            <consortium name="Ensembl"/>
        </authorList>
    </citation>
    <scope>IDENTIFICATION</scope>
</reference>
<feature type="region of interest" description="Disordered" evidence="3">
    <location>
        <begin position="889"/>
        <end position="1010"/>
    </location>
</feature>
<feature type="compositionally biased region" description="Polar residues" evidence="3">
    <location>
        <begin position="553"/>
        <end position="565"/>
    </location>
</feature>
<organism evidence="5 6">
    <name type="scientific">Cyprinus carpio carpio</name>
    <dbReference type="NCBI Taxonomy" id="630221"/>
    <lineage>
        <taxon>Eukaryota</taxon>
        <taxon>Metazoa</taxon>
        <taxon>Chordata</taxon>
        <taxon>Craniata</taxon>
        <taxon>Vertebrata</taxon>
        <taxon>Euteleostomi</taxon>
        <taxon>Actinopterygii</taxon>
        <taxon>Neopterygii</taxon>
        <taxon>Teleostei</taxon>
        <taxon>Ostariophysi</taxon>
        <taxon>Cypriniformes</taxon>
        <taxon>Cyprinidae</taxon>
        <taxon>Cyprininae</taxon>
        <taxon>Cyprinus</taxon>
    </lineage>
</organism>
<dbReference type="PANTHER" id="PTHR47092">
    <property type="entry name" value="CAT EYE SYNDROME CRITICAL REGION PROTEIN 2"/>
    <property type="match status" value="1"/>
</dbReference>
<dbReference type="CDD" id="cd05509">
    <property type="entry name" value="Bromo_gcn5_like"/>
    <property type="match status" value="1"/>
</dbReference>
<dbReference type="InterPro" id="IPR001487">
    <property type="entry name" value="Bromodomain"/>
</dbReference>
<feature type="compositionally biased region" description="Acidic residues" evidence="3">
    <location>
        <begin position="200"/>
        <end position="210"/>
    </location>
</feature>
<feature type="compositionally biased region" description="Polar residues" evidence="3">
    <location>
        <begin position="798"/>
        <end position="815"/>
    </location>
</feature>
<dbReference type="PRINTS" id="PR00503">
    <property type="entry name" value="BROMODOMAIN"/>
</dbReference>
<dbReference type="GO" id="GO:0007338">
    <property type="term" value="P:single fertilization"/>
    <property type="evidence" value="ECO:0007669"/>
    <property type="project" value="TreeGrafter"/>
</dbReference>
<name>A0A8C1CIZ6_CYPCA</name>
<feature type="compositionally biased region" description="Basic and acidic residues" evidence="3">
    <location>
        <begin position="513"/>
        <end position="523"/>
    </location>
</feature>
<evidence type="ECO:0000259" key="4">
    <source>
        <dbReference type="PROSITE" id="PS50014"/>
    </source>
</evidence>
<feature type="compositionally biased region" description="Basic residues" evidence="3">
    <location>
        <begin position="524"/>
        <end position="533"/>
    </location>
</feature>
<feature type="compositionally biased region" description="Low complexity" evidence="3">
    <location>
        <begin position="1023"/>
        <end position="1032"/>
    </location>
</feature>
<dbReference type="Ensembl" id="ENSCCRT00000051469.2">
    <property type="protein sequence ID" value="ENSCCRP00000047508.2"/>
    <property type="gene ID" value="ENSCCRG00000025343.2"/>
</dbReference>
<dbReference type="SMART" id="SM00297">
    <property type="entry name" value="BROMO"/>
    <property type="match status" value="1"/>
</dbReference>
<feature type="compositionally biased region" description="Low complexity" evidence="3">
    <location>
        <begin position="970"/>
        <end position="982"/>
    </location>
</feature>
<feature type="region of interest" description="Disordered" evidence="3">
    <location>
        <begin position="1023"/>
        <end position="1242"/>
    </location>
</feature>
<feature type="compositionally biased region" description="Pro residues" evidence="3">
    <location>
        <begin position="572"/>
        <end position="584"/>
    </location>
</feature>
<dbReference type="Proteomes" id="UP001108240">
    <property type="component" value="Unplaced"/>
</dbReference>
<dbReference type="PROSITE" id="PS50014">
    <property type="entry name" value="BROMODOMAIN_2"/>
    <property type="match status" value="1"/>
</dbReference>
<evidence type="ECO:0000256" key="1">
    <source>
        <dbReference type="ARBA" id="ARBA00023117"/>
    </source>
</evidence>
<feature type="compositionally biased region" description="Basic and acidic residues" evidence="3">
    <location>
        <begin position="1354"/>
        <end position="1385"/>
    </location>
</feature>
<feature type="compositionally biased region" description="Polar residues" evidence="3">
    <location>
        <begin position="1033"/>
        <end position="1065"/>
    </location>
</feature>
<dbReference type="GeneTree" id="ENSGT00940000166757"/>
<feature type="compositionally biased region" description="Basic and acidic residues" evidence="3">
    <location>
        <begin position="919"/>
        <end position="930"/>
    </location>
</feature>
<feature type="compositionally biased region" description="Polar residues" evidence="3">
    <location>
        <begin position="1521"/>
        <end position="1533"/>
    </location>
</feature>
<dbReference type="PANTHER" id="PTHR47092:SF1">
    <property type="entry name" value="CHROMATIN REMODELING REGULATOR CECR2"/>
    <property type="match status" value="1"/>
</dbReference>
<protein>
    <recommendedName>
        <fullName evidence="4">Bromo domain-containing protein</fullName>
    </recommendedName>
</protein>
<dbReference type="PROSITE" id="PS00633">
    <property type="entry name" value="BROMODOMAIN_1"/>
    <property type="match status" value="1"/>
</dbReference>
<dbReference type="Gene3D" id="1.20.920.10">
    <property type="entry name" value="Bromodomain-like"/>
    <property type="match status" value="1"/>
</dbReference>
<dbReference type="InterPro" id="IPR018359">
    <property type="entry name" value="Bromodomain_CS"/>
</dbReference>
<feature type="compositionally biased region" description="Low complexity" evidence="3">
    <location>
        <begin position="896"/>
        <end position="910"/>
    </location>
</feature>
<feature type="region of interest" description="Disordered" evidence="3">
    <location>
        <begin position="1512"/>
        <end position="1533"/>
    </location>
</feature>
<evidence type="ECO:0000256" key="3">
    <source>
        <dbReference type="SAM" id="MobiDB-lite"/>
    </source>
</evidence>
<feature type="region of interest" description="Disordered" evidence="3">
    <location>
        <begin position="793"/>
        <end position="828"/>
    </location>
</feature>
<proteinExistence type="predicted"/>
<dbReference type="InterPro" id="IPR029614">
    <property type="entry name" value="CECR2"/>
</dbReference>
<feature type="region of interest" description="Disordered" evidence="3">
    <location>
        <begin position="174"/>
        <end position="210"/>
    </location>
</feature>
<feature type="compositionally biased region" description="Polar residues" evidence="3">
    <location>
        <begin position="1126"/>
        <end position="1145"/>
    </location>
</feature>
<dbReference type="SUPFAM" id="SSF47370">
    <property type="entry name" value="Bromodomain"/>
    <property type="match status" value="1"/>
</dbReference>
<feature type="compositionally biased region" description="Polar residues" evidence="3">
    <location>
        <begin position="714"/>
        <end position="729"/>
    </location>
</feature>
<feature type="compositionally biased region" description="Polar residues" evidence="3">
    <location>
        <begin position="293"/>
        <end position="309"/>
    </location>
</feature>
<dbReference type="OMA" id="GHTMHPM"/>
<feature type="compositionally biased region" description="Polar residues" evidence="3">
    <location>
        <begin position="1226"/>
        <end position="1235"/>
    </location>
</feature>
<dbReference type="Pfam" id="PF00439">
    <property type="entry name" value="Bromodomain"/>
    <property type="match status" value="1"/>
</dbReference>
<dbReference type="GO" id="GO:0090537">
    <property type="term" value="C:CERF complex"/>
    <property type="evidence" value="ECO:0007669"/>
    <property type="project" value="InterPro"/>
</dbReference>
<reference evidence="5" key="1">
    <citation type="submission" date="2025-08" db="UniProtKB">
        <authorList>
            <consortium name="Ensembl"/>
        </authorList>
    </citation>
    <scope>IDENTIFICATION</scope>
</reference>
<evidence type="ECO:0000313" key="5">
    <source>
        <dbReference type="Ensembl" id="ENSCCRP00000047508.2"/>
    </source>
</evidence>
<feature type="compositionally biased region" description="Low complexity" evidence="3">
    <location>
        <begin position="1089"/>
        <end position="1109"/>
    </location>
</feature>